<name>A0ABN0SV74_9FIRM</name>
<dbReference type="Pfam" id="PF00005">
    <property type="entry name" value="ABC_tran"/>
    <property type="match status" value="1"/>
</dbReference>
<proteinExistence type="predicted"/>
<dbReference type="RefSeq" id="WP_304988149.1">
    <property type="nucleotide sequence ID" value="NZ_BAAACR010000001.1"/>
</dbReference>
<dbReference type="PROSITE" id="PS50893">
    <property type="entry name" value="ABC_TRANSPORTER_2"/>
    <property type="match status" value="1"/>
</dbReference>
<keyword evidence="2" id="KW-0547">Nucleotide-binding</keyword>
<evidence type="ECO:0000313" key="6">
    <source>
        <dbReference type="Proteomes" id="UP001500399"/>
    </source>
</evidence>
<keyword evidence="3 5" id="KW-0067">ATP-binding</keyword>
<reference evidence="5 6" key="1">
    <citation type="journal article" date="2019" name="Int. J. Syst. Evol. Microbiol.">
        <title>The Global Catalogue of Microorganisms (GCM) 10K type strain sequencing project: providing services to taxonomists for standard genome sequencing and annotation.</title>
        <authorList>
            <consortium name="The Broad Institute Genomics Platform"/>
            <consortium name="The Broad Institute Genome Sequencing Center for Infectious Disease"/>
            <person name="Wu L."/>
            <person name="Ma J."/>
        </authorList>
    </citation>
    <scope>NUCLEOTIDE SEQUENCE [LARGE SCALE GENOMIC DNA]</scope>
    <source>
        <strain evidence="5 6">JCM 8542</strain>
    </source>
</reference>
<protein>
    <submittedName>
        <fullName evidence="5">ABC transporter ATP-binding protein</fullName>
    </submittedName>
</protein>
<gene>
    <name evidence="5" type="ORF">GCM10008919_01320</name>
</gene>
<dbReference type="InterPro" id="IPR050153">
    <property type="entry name" value="Metal_Ion_Import_ABC"/>
</dbReference>
<dbReference type="PANTHER" id="PTHR42734:SF19">
    <property type="entry name" value="IRON COMPOUNDS ABC TRANSPORTER, ATP-BINDING PROTEIN"/>
    <property type="match status" value="1"/>
</dbReference>
<comment type="caution">
    <text evidence="5">The sequence shown here is derived from an EMBL/GenBank/DDBJ whole genome shotgun (WGS) entry which is preliminary data.</text>
</comment>
<keyword evidence="1" id="KW-0813">Transport</keyword>
<sequence length="255" mass="28327">MITVKNAAFSYDGRNELFSDLSFSLAAGEVLTILGRNGIGKTTFLRCLLGILPWTRGECLVDGQRPDPAAVSDVIGYVPQSHAPAFPYTVFEMVMMGRARRIGLFRTPAAADRARVAELLDLVGVLPLAERAATELSGGQLQMVYIARALAVEPKLMILDEPEAHLDFHNQMIVLRLLKKLSLEQNMTIVMNTHSPENALKISDKSLLMRRGEQLFGPTESLLSEENLCRFYDIDCRITETRIGDEVHRGLLTLL</sequence>
<feature type="domain" description="ABC transporter" evidence="4">
    <location>
        <begin position="2"/>
        <end position="236"/>
    </location>
</feature>
<evidence type="ECO:0000256" key="2">
    <source>
        <dbReference type="ARBA" id="ARBA00022741"/>
    </source>
</evidence>
<evidence type="ECO:0000256" key="3">
    <source>
        <dbReference type="ARBA" id="ARBA00022840"/>
    </source>
</evidence>
<evidence type="ECO:0000313" key="5">
    <source>
        <dbReference type="EMBL" id="GAA0201688.1"/>
    </source>
</evidence>
<keyword evidence="6" id="KW-1185">Reference proteome</keyword>
<accession>A0ABN0SV74</accession>
<dbReference type="InterPro" id="IPR003593">
    <property type="entry name" value="AAA+_ATPase"/>
</dbReference>
<dbReference type="PANTHER" id="PTHR42734">
    <property type="entry name" value="METAL TRANSPORT SYSTEM ATP-BINDING PROTEIN TM_0124-RELATED"/>
    <property type="match status" value="1"/>
</dbReference>
<dbReference type="SUPFAM" id="SSF52540">
    <property type="entry name" value="P-loop containing nucleoside triphosphate hydrolases"/>
    <property type="match status" value="1"/>
</dbReference>
<dbReference type="Proteomes" id="UP001500399">
    <property type="component" value="Unassembled WGS sequence"/>
</dbReference>
<organism evidence="5 6">
    <name type="scientific">Selenomonas dianae</name>
    <dbReference type="NCBI Taxonomy" id="135079"/>
    <lineage>
        <taxon>Bacteria</taxon>
        <taxon>Bacillati</taxon>
        <taxon>Bacillota</taxon>
        <taxon>Negativicutes</taxon>
        <taxon>Selenomonadales</taxon>
        <taxon>Selenomonadaceae</taxon>
        <taxon>Selenomonas</taxon>
    </lineage>
</organism>
<dbReference type="SMART" id="SM00382">
    <property type="entry name" value="AAA"/>
    <property type="match status" value="1"/>
</dbReference>
<dbReference type="InterPro" id="IPR003439">
    <property type="entry name" value="ABC_transporter-like_ATP-bd"/>
</dbReference>
<dbReference type="EMBL" id="BAAACR010000001">
    <property type="protein sequence ID" value="GAA0201688.1"/>
    <property type="molecule type" value="Genomic_DNA"/>
</dbReference>
<evidence type="ECO:0000259" key="4">
    <source>
        <dbReference type="PROSITE" id="PS50893"/>
    </source>
</evidence>
<dbReference type="InterPro" id="IPR027417">
    <property type="entry name" value="P-loop_NTPase"/>
</dbReference>
<evidence type="ECO:0000256" key="1">
    <source>
        <dbReference type="ARBA" id="ARBA00022448"/>
    </source>
</evidence>
<dbReference type="GO" id="GO:0005524">
    <property type="term" value="F:ATP binding"/>
    <property type="evidence" value="ECO:0007669"/>
    <property type="project" value="UniProtKB-KW"/>
</dbReference>
<dbReference type="Gene3D" id="3.40.50.300">
    <property type="entry name" value="P-loop containing nucleotide triphosphate hydrolases"/>
    <property type="match status" value="1"/>
</dbReference>